<dbReference type="PANTHER" id="PTHR10218:SF360">
    <property type="entry name" value="GUANINE NUCLEOTIDE-BINDING PROTEIN SUBUNIT ALPHA HOMOLOG"/>
    <property type="match status" value="1"/>
</dbReference>
<dbReference type="InterPro" id="IPR011025">
    <property type="entry name" value="GproteinA_insert"/>
</dbReference>
<keyword evidence="6" id="KW-0460">Magnesium</keyword>
<proteinExistence type="predicted"/>
<dbReference type="AlphaFoldDB" id="A0A0B7FSA9"/>
<dbReference type="OrthoDB" id="5817230at2759"/>
<keyword evidence="9" id="KW-1185">Reference proteome</keyword>
<dbReference type="Pfam" id="PF00503">
    <property type="entry name" value="G-alpha"/>
    <property type="match status" value="1"/>
</dbReference>
<feature type="binding site" evidence="5">
    <location>
        <begin position="352"/>
        <end position="358"/>
    </location>
    <ligand>
        <name>GTP</name>
        <dbReference type="ChEBI" id="CHEBI:37565"/>
    </ligand>
</feature>
<accession>A0A0B7FSA9</accession>
<sequence>MVMNRPLPFQEARKRLHHSNNFKCLERAALILFSTTTPIPSLLCSAMTAAVSRQRTHTHGMSSEDPLTLAMAPPPNETPDQKTRRLREEAEAKRVSDAIDEEIKEARVRDRKRKASEVRVLLLGQSESGKSTTLKQFQLMYSPNAFHAERSSWRAVIYLNLARSVRRILDALDPASFLEDVEPPTPDPEQRPGTALSIRTEEKLAHISELRLRLQPLMLLEDQLNRTLAGDLSGNDLEPTRLGSYAAPHRESGDKKDKEVAVRSGSTWKKALNTFKGKRDDDDDAYTWDDPNDPGHTIFALREDMLGLWRDPFVQDVLHKQRLQLEHTAGFFLNDMERITERRYIPTDDDVLRARLKTLGVVEHHFALDRGAEKGVDWRIYDVGGARGQRHVWAPFFSDVNAIIFLAPISAFDQMLAEDRRVNRIEDSIQLFKMMCGNKLLANVNIVLFLNKCDLLKKKLAAGIKVSKYVTSYGDRPNDYEHVSKYFRTKFGAIQRDYSVAPRELYVHLTSVTDTRATSAIIHNVRDIILRQNLKNSSLMLADPVPVPPTR</sequence>
<dbReference type="STRING" id="1108050.A0A0B7FSA9"/>
<dbReference type="InterPro" id="IPR001019">
    <property type="entry name" value="Gprotein_alpha_su"/>
</dbReference>
<dbReference type="CDD" id="cd00066">
    <property type="entry name" value="G-alpha"/>
    <property type="match status" value="1"/>
</dbReference>
<keyword evidence="2 5" id="KW-0547">Nucleotide-binding</keyword>
<dbReference type="GO" id="GO:0005525">
    <property type="term" value="F:GTP binding"/>
    <property type="evidence" value="ECO:0007669"/>
    <property type="project" value="UniProtKB-KW"/>
</dbReference>
<dbReference type="FunFam" id="3.40.50.300:FF:000692">
    <property type="entry name" value="Guanine nucleotide-binding protein subunit alpha"/>
    <property type="match status" value="1"/>
</dbReference>
<dbReference type="GO" id="GO:0005737">
    <property type="term" value="C:cytoplasm"/>
    <property type="evidence" value="ECO:0007669"/>
    <property type="project" value="TreeGrafter"/>
</dbReference>
<dbReference type="GO" id="GO:0046872">
    <property type="term" value="F:metal ion binding"/>
    <property type="evidence" value="ECO:0007669"/>
    <property type="project" value="UniProtKB-KW"/>
</dbReference>
<dbReference type="GO" id="GO:0005834">
    <property type="term" value="C:heterotrimeric G-protein complex"/>
    <property type="evidence" value="ECO:0007669"/>
    <property type="project" value="TreeGrafter"/>
</dbReference>
<evidence type="ECO:0000313" key="9">
    <source>
        <dbReference type="Proteomes" id="UP000059188"/>
    </source>
</evidence>
<keyword evidence="4" id="KW-0807">Transducer</keyword>
<dbReference type="GO" id="GO:0001664">
    <property type="term" value="F:G protein-coupled receptor binding"/>
    <property type="evidence" value="ECO:0007669"/>
    <property type="project" value="TreeGrafter"/>
</dbReference>
<reference evidence="8 9" key="1">
    <citation type="submission" date="2014-11" db="EMBL/GenBank/DDBJ databases">
        <authorList>
            <person name="Wibberg Daniel"/>
        </authorList>
    </citation>
    <scope>NUCLEOTIDE SEQUENCE [LARGE SCALE GENOMIC DNA]</scope>
    <source>
        <strain evidence="8">Rhizoctonia solani AG1-IB 7/3/14</strain>
    </source>
</reference>
<dbReference type="GO" id="GO:0007188">
    <property type="term" value="P:adenylate cyclase-modulating G protein-coupled receptor signaling pathway"/>
    <property type="evidence" value="ECO:0007669"/>
    <property type="project" value="TreeGrafter"/>
</dbReference>
<dbReference type="EMBL" id="LN679137">
    <property type="protein sequence ID" value="CEL59098.1"/>
    <property type="molecule type" value="Genomic_DNA"/>
</dbReference>
<evidence type="ECO:0000256" key="2">
    <source>
        <dbReference type="ARBA" id="ARBA00022741"/>
    </source>
</evidence>
<gene>
    <name evidence="8" type="ORF">RSOLAG1IB_09086</name>
</gene>
<keyword evidence="3 5" id="KW-0342">GTP-binding</keyword>
<feature type="binding site" evidence="6">
    <location>
        <position position="358"/>
    </location>
    <ligand>
        <name>Mg(2+)</name>
        <dbReference type="ChEBI" id="CHEBI:18420"/>
    </ligand>
</feature>
<dbReference type="SMART" id="SM00275">
    <property type="entry name" value="G_alpha"/>
    <property type="match status" value="1"/>
</dbReference>
<keyword evidence="1 6" id="KW-0479">Metal-binding</keyword>
<name>A0A0B7FSA9_THACB</name>
<protein>
    <submittedName>
        <fullName evidence="8">Guanine nucleotide-binding protein alpha-4 subunit</fullName>
    </submittedName>
</protein>
<evidence type="ECO:0000256" key="4">
    <source>
        <dbReference type="ARBA" id="ARBA00023224"/>
    </source>
</evidence>
<feature type="region of interest" description="Disordered" evidence="7">
    <location>
        <begin position="55"/>
        <end position="82"/>
    </location>
</feature>
<feature type="binding site" evidence="5">
    <location>
        <begin position="451"/>
        <end position="454"/>
    </location>
    <ligand>
        <name>GTP</name>
        <dbReference type="ChEBI" id="CHEBI:37565"/>
    </ligand>
</feature>
<dbReference type="GO" id="GO:0003924">
    <property type="term" value="F:GTPase activity"/>
    <property type="evidence" value="ECO:0007669"/>
    <property type="project" value="InterPro"/>
</dbReference>
<evidence type="ECO:0000256" key="6">
    <source>
        <dbReference type="PIRSR" id="PIRSR601019-2"/>
    </source>
</evidence>
<dbReference type="Gene3D" id="3.40.50.300">
    <property type="entry name" value="P-loop containing nucleotide triphosphate hydrolases"/>
    <property type="match status" value="2"/>
</dbReference>
<feature type="compositionally biased region" description="Basic and acidic residues" evidence="7">
    <location>
        <begin position="248"/>
        <end position="261"/>
    </location>
</feature>
<dbReference type="PANTHER" id="PTHR10218">
    <property type="entry name" value="GTP-BINDING PROTEIN ALPHA SUBUNIT"/>
    <property type="match status" value="1"/>
</dbReference>
<dbReference type="SUPFAM" id="SSF52540">
    <property type="entry name" value="P-loop containing nucleoside triphosphate hydrolases"/>
    <property type="match status" value="1"/>
</dbReference>
<evidence type="ECO:0000313" key="8">
    <source>
        <dbReference type="EMBL" id="CEL59098.1"/>
    </source>
</evidence>
<dbReference type="GO" id="GO:0031683">
    <property type="term" value="F:G-protein beta/gamma-subunit complex binding"/>
    <property type="evidence" value="ECO:0007669"/>
    <property type="project" value="InterPro"/>
</dbReference>
<dbReference type="PRINTS" id="PR00318">
    <property type="entry name" value="GPROTEINA"/>
</dbReference>
<evidence type="ECO:0000256" key="5">
    <source>
        <dbReference type="PIRSR" id="PIRSR601019-1"/>
    </source>
</evidence>
<evidence type="ECO:0000256" key="1">
    <source>
        <dbReference type="ARBA" id="ARBA00022723"/>
    </source>
</evidence>
<evidence type="ECO:0000256" key="3">
    <source>
        <dbReference type="ARBA" id="ARBA00023134"/>
    </source>
</evidence>
<organism evidence="8 9">
    <name type="scientific">Thanatephorus cucumeris (strain AG1-IB / isolate 7/3/14)</name>
    <name type="common">Lettuce bottom rot fungus</name>
    <name type="synonym">Rhizoctonia solani</name>
    <dbReference type="NCBI Taxonomy" id="1108050"/>
    <lineage>
        <taxon>Eukaryota</taxon>
        <taxon>Fungi</taxon>
        <taxon>Dikarya</taxon>
        <taxon>Basidiomycota</taxon>
        <taxon>Agaricomycotina</taxon>
        <taxon>Agaricomycetes</taxon>
        <taxon>Cantharellales</taxon>
        <taxon>Ceratobasidiaceae</taxon>
        <taxon>Rhizoctonia</taxon>
        <taxon>Rhizoctonia solani AG-1</taxon>
    </lineage>
</organism>
<evidence type="ECO:0000256" key="7">
    <source>
        <dbReference type="SAM" id="MobiDB-lite"/>
    </source>
</evidence>
<dbReference type="InterPro" id="IPR027417">
    <property type="entry name" value="P-loop_NTPase"/>
</dbReference>
<dbReference type="SUPFAM" id="SSF47895">
    <property type="entry name" value="Transducin (alpha subunit), insertion domain"/>
    <property type="match status" value="1"/>
</dbReference>
<dbReference type="Proteomes" id="UP000059188">
    <property type="component" value="Unassembled WGS sequence"/>
</dbReference>
<dbReference type="PROSITE" id="PS51882">
    <property type="entry name" value="G_ALPHA"/>
    <property type="match status" value="1"/>
</dbReference>
<feature type="region of interest" description="Disordered" evidence="7">
    <location>
        <begin position="231"/>
        <end position="262"/>
    </location>
</feature>